<feature type="binding site" evidence="8">
    <location>
        <position position="121"/>
    </location>
    <ligand>
        <name>Zn(2+)</name>
        <dbReference type="ChEBI" id="CHEBI:29105"/>
        <label>2</label>
    </ligand>
</feature>
<evidence type="ECO:0000313" key="11">
    <source>
        <dbReference type="EMBL" id="KAJ6840532.1"/>
    </source>
</evidence>
<reference evidence="11" key="1">
    <citation type="journal article" date="2023" name="GigaByte">
        <title>Genome assembly of the bearded iris, Iris pallida Lam.</title>
        <authorList>
            <person name="Bruccoleri R.E."/>
            <person name="Oakeley E.J."/>
            <person name="Faust A.M.E."/>
            <person name="Altorfer M."/>
            <person name="Dessus-Babus S."/>
            <person name="Burckhardt D."/>
            <person name="Oertli M."/>
            <person name="Naumann U."/>
            <person name="Petersen F."/>
            <person name="Wong J."/>
        </authorList>
    </citation>
    <scope>NUCLEOTIDE SEQUENCE</scope>
    <source>
        <strain evidence="11">GSM-AAB239-AS_SAM_17_03QT</strain>
    </source>
</reference>
<evidence type="ECO:0000256" key="1">
    <source>
        <dbReference type="ARBA" id="ARBA00004604"/>
    </source>
</evidence>
<dbReference type="AlphaFoldDB" id="A0AAX6HIH8"/>
<dbReference type="InterPro" id="IPR001222">
    <property type="entry name" value="Znf_TFIIS"/>
</dbReference>
<keyword evidence="12" id="KW-1185">Reference proteome</keyword>
<dbReference type="PANTHER" id="PTHR11239">
    <property type="entry name" value="DNA-DIRECTED RNA POLYMERASE"/>
    <property type="match status" value="1"/>
</dbReference>
<dbReference type="GO" id="GO:0003676">
    <property type="term" value="F:nucleic acid binding"/>
    <property type="evidence" value="ECO:0007669"/>
    <property type="project" value="InterPro"/>
</dbReference>
<feature type="binding site" evidence="8">
    <location>
        <position position="90"/>
    </location>
    <ligand>
        <name>Zn(2+)</name>
        <dbReference type="ChEBI" id="CHEBI:29105"/>
        <label>2</label>
    </ligand>
</feature>
<comment type="subcellular location">
    <subcellularLocation>
        <location evidence="1">Nucleus</location>
        <location evidence="1">Nucleolus</location>
    </subcellularLocation>
</comment>
<keyword evidence="4 9" id="KW-0863">Zinc-finger</keyword>
<evidence type="ECO:0000256" key="2">
    <source>
        <dbReference type="ARBA" id="ARBA00022478"/>
    </source>
</evidence>
<dbReference type="GO" id="GO:0005736">
    <property type="term" value="C:RNA polymerase I complex"/>
    <property type="evidence" value="ECO:0007669"/>
    <property type="project" value="TreeGrafter"/>
</dbReference>
<evidence type="ECO:0000256" key="8">
    <source>
        <dbReference type="PIRSR" id="PIRSR005586-1"/>
    </source>
</evidence>
<comment type="function">
    <text evidence="7">DNA-dependent RNA polymerase catalyzes the transcription of DNA into RNA using the four ribonucleoside triphosphates as substrates.</text>
</comment>
<proteinExistence type="inferred from homology"/>
<comment type="caution">
    <text evidence="11">The sequence shown here is derived from an EMBL/GenBank/DDBJ whole genome shotgun (WGS) entry which is preliminary data.</text>
</comment>
<dbReference type="Pfam" id="PF01096">
    <property type="entry name" value="Zn_ribbon_TFIIS"/>
    <property type="match status" value="1"/>
</dbReference>
<gene>
    <name evidence="11" type="ORF">M6B38_310080</name>
</gene>
<dbReference type="InterPro" id="IPR012164">
    <property type="entry name" value="Rpa12/Rpb9/Rpc10/TFS"/>
</dbReference>
<keyword evidence="3 8" id="KW-0479">Metal-binding</keyword>
<feature type="binding site" evidence="8">
    <location>
        <position position="93"/>
    </location>
    <ligand>
        <name>Zn(2+)</name>
        <dbReference type="ChEBI" id="CHEBI:29105"/>
        <label>2</label>
    </ligand>
</feature>
<feature type="binding site" evidence="8">
    <location>
        <position position="16"/>
    </location>
    <ligand>
        <name>Zn(2+)</name>
        <dbReference type="ChEBI" id="CHEBI:29105"/>
        <label>1</label>
    </ligand>
</feature>
<dbReference type="Proteomes" id="UP001140949">
    <property type="component" value="Unassembled WGS sequence"/>
</dbReference>
<comment type="similarity">
    <text evidence="7">Belongs to the archaeal rpoM/eukaryotic RPA12/RPB9/RPC11 RNA polymerase family.</text>
</comment>
<dbReference type="PIRSF" id="PIRSF005586">
    <property type="entry name" value="RNApol_RpoM"/>
    <property type="match status" value="1"/>
</dbReference>
<evidence type="ECO:0000256" key="7">
    <source>
        <dbReference type="PIRNR" id="PIRNR005586"/>
    </source>
</evidence>
<dbReference type="Gene3D" id="2.20.25.10">
    <property type="match status" value="1"/>
</dbReference>
<evidence type="ECO:0000256" key="3">
    <source>
        <dbReference type="ARBA" id="ARBA00022723"/>
    </source>
</evidence>
<evidence type="ECO:0000256" key="9">
    <source>
        <dbReference type="PIRSR" id="PIRSR005586-2"/>
    </source>
</evidence>
<keyword evidence="2 7" id="KW-0240">DNA-directed RNA polymerase</keyword>
<dbReference type="SMART" id="SM00440">
    <property type="entry name" value="ZnF_C2C2"/>
    <property type="match status" value="1"/>
</dbReference>
<dbReference type="PANTHER" id="PTHR11239:SF14">
    <property type="entry name" value="DNA-DIRECTED RNA POLYMERASE I SUBUNIT RPA12"/>
    <property type="match status" value="1"/>
</dbReference>
<keyword evidence="5 8" id="KW-0862">Zinc</keyword>
<evidence type="ECO:0000256" key="5">
    <source>
        <dbReference type="ARBA" id="ARBA00022833"/>
    </source>
</evidence>
<evidence type="ECO:0000256" key="4">
    <source>
        <dbReference type="ARBA" id="ARBA00022771"/>
    </source>
</evidence>
<feature type="binding site" evidence="8">
    <location>
        <position position="19"/>
    </location>
    <ligand>
        <name>Zn(2+)</name>
        <dbReference type="ChEBI" id="CHEBI:29105"/>
        <label>1</label>
    </ligand>
</feature>
<feature type="zinc finger region" description="C4-type" evidence="9">
    <location>
        <begin position="16"/>
        <end position="36"/>
    </location>
</feature>
<evidence type="ECO:0000313" key="12">
    <source>
        <dbReference type="Proteomes" id="UP001140949"/>
    </source>
</evidence>
<dbReference type="SUPFAM" id="SSF57783">
    <property type="entry name" value="Zinc beta-ribbon"/>
    <property type="match status" value="1"/>
</dbReference>
<dbReference type="CDD" id="cd10507">
    <property type="entry name" value="Zn-ribbon_RPA12"/>
    <property type="match status" value="1"/>
</dbReference>
<feature type="domain" description="TFIIS-type" evidence="10">
    <location>
        <begin position="86"/>
        <end position="126"/>
    </location>
</feature>
<evidence type="ECO:0000259" key="10">
    <source>
        <dbReference type="PROSITE" id="PS51133"/>
    </source>
</evidence>
<feature type="binding site" evidence="8">
    <location>
        <position position="118"/>
    </location>
    <ligand>
        <name>Zn(2+)</name>
        <dbReference type="ChEBI" id="CHEBI:29105"/>
        <label>2</label>
    </ligand>
</feature>
<dbReference type="InterPro" id="IPR034004">
    <property type="entry name" value="Zn_ribbon_RPA12_C"/>
</dbReference>
<dbReference type="EMBL" id="JANAVB010009398">
    <property type="protein sequence ID" value="KAJ6840532.1"/>
    <property type="molecule type" value="Genomic_DNA"/>
</dbReference>
<keyword evidence="7" id="KW-0804">Transcription</keyword>
<feature type="binding site" evidence="8">
    <location>
        <position position="33"/>
    </location>
    <ligand>
        <name>Zn(2+)</name>
        <dbReference type="ChEBI" id="CHEBI:29105"/>
        <label>1</label>
    </ligand>
</feature>
<protein>
    <recommendedName>
        <fullName evidence="7">DNA-directed RNA polymerase subunit</fullName>
    </recommendedName>
</protein>
<reference evidence="11" key="2">
    <citation type="submission" date="2023-04" db="EMBL/GenBank/DDBJ databases">
        <authorList>
            <person name="Bruccoleri R.E."/>
            <person name="Oakeley E.J."/>
            <person name="Faust A.-M."/>
            <person name="Dessus-Babus S."/>
            <person name="Altorfer M."/>
            <person name="Burckhardt D."/>
            <person name="Oertli M."/>
            <person name="Naumann U."/>
            <person name="Petersen F."/>
            <person name="Wong J."/>
        </authorList>
    </citation>
    <scope>NUCLEOTIDE SEQUENCE</scope>
    <source>
        <strain evidence="11">GSM-AAB239-AS_SAM_17_03QT</strain>
        <tissue evidence="11">Leaf</tissue>
    </source>
</reference>
<feature type="binding site" evidence="8">
    <location>
        <position position="36"/>
    </location>
    <ligand>
        <name>Zn(2+)</name>
        <dbReference type="ChEBI" id="CHEBI:29105"/>
        <label>1</label>
    </ligand>
</feature>
<accession>A0AAX6HIH8</accession>
<dbReference type="GO" id="GO:0008270">
    <property type="term" value="F:zinc ion binding"/>
    <property type="evidence" value="ECO:0007669"/>
    <property type="project" value="UniProtKB-KW"/>
</dbReference>
<organism evidence="11 12">
    <name type="scientific">Iris pallida</name>
    <name type="common">Sweet iris</name>
    <dbReference type="NCBI Taxonomy" id="29817"/>
    <lineage>
        <taxon>Eukaryota</taxon>
        <taxon>Viridiplantae</taxon>
        <taxon>Streptophyta</taxon>
        <taxon>Embryophyta</taxon>
        <taxon>Tracheophyta</taxon>
        <taxon>Spermatophyta</taxon>
        <taxon>Magnoliopsida</taxon>
        <taxon>Liliopsida</taxon>
        <taxon>Asparagales</taxon>
        <taxon>Iridaceae</taxon>
        <taxon>Iridoideae</taxon>
        <taxon>Irideae</taxon>
        <taxon>Iris</taxon>
    </lineage>
</organism>
<sequence>MLKAMDYCYARDFMFCSICGTRLSFDSLEVARCRHCGFERNASELIAKETTYVITAEDIRRELKLEPFVLLETAPVDEEVVQRAVVNEACPQCHNPQLEYHTKQLRSADEGQTVFYECPKCGHKFSINT</sequence>
<name>A0AAX6HIH8_IRIPA</name>
<dbReference type="PROSITE" id="PS51133">
    <property type="entry name" value="ZF_TFIIS_2"/>
    <property type="match status" value="1"/>
</dbReference>
<evidence type="ECO:0000256" key="6">
    <source>
        <dbReference type="ARBA" id="ARBA00023242"/>
    </source>
</evidence>
<dbReference type="GO" id="GO:0003899">
    <property type="term" value="F:DNA-directed RNA polymerase activity"/>
    <property type="evidence" value="ECO:0007669"/>
    <property type="project" value="InterPro"/>
</dbReference>
<dbReference type="GO" id="GO:0006363">
    <property type="term" value="P:termination of RNA polymerase I transcription"/>
    <property type="evidence" value="ECO:0007669"/>
    <property type="project" value="TreeGrafter"/>
</dbReference>
<keyword evidence="6 7" id="KW-0539">Nucleus</keyword>